<proteinExistence type="predicted"/>
<dbReference type="AlphaFoldDB" id="A0A1Y4JTQ8"/>
<dbReference type="Proteomes" id="UP000196587">
    <property type="component" value="Unassembled WGS sequence"/>
</dbReference>
<reference evidence="2" key="1">
    <citation type="submission" date="2017-04" db="EMBL/GenBank/DDBJ databases">
        <title>Function of individual gut microbiota members based on whole genome sequencing of pure cultures obtained from chicken caecum.</title>
        <authorList>
            <person name="Medvecky M."/>
            <person name="Cejkova D."/>
            <person name="Polansky O."/>
            <person name="Karasova D."/>
            <person name="Kubasova T."/>
            <person name="Cizek A."/>
            <person name="Rychlik I."/>
        </authorList>
    </citation>
    <scope>NUCLEOTIDE SEQUENCE [LARGE SCALE GENOMIC DNA]</scope>
    <source>
        <strain evidence="2">An189</strain>
    </source>
</reference>
<dbReference type="EMBL" id="NFKE01000002">
    <property type="protein sequence ID" value="OUP35888.1"/>
    <property type="molecule type" value="Genomic_DNA"/>
</dbReference>
<dbReference type="RefSeq" id="WP_087412136.1">
    <property type="nucleotide sequence ID" value="NZ_CALIXP010000006.1"/>
</dbReference>
<evidence type="ECO:0000313" key="1">
    <source>
        <dbReference type="EMBL" id="OUP35888.1"/>
    </source>
</evidence>
<evidence type="ECO:0000313" key="2">
    <source>
        <dbReference type="Proteomes" id="UP000196587"/>
    </source>
</evidence>
<accession>A0A1Y4JTQ8</accession>
<protein>
    <submittedName>
        <fullName evidence="1">Uncharacterized protein</fullName>
    </submittedName>
</protein>
<comment type="caution">
    <text evidence="1">The sequence shown here is derived from an EMBL/GenBank/DDBJ whole genome shotgun (WGS) entry which is preliminary data.</text>
</comment>
<name>A0A1Y4JTQ8_9BACE</name>
<organism evidence="1 2">
    <name type="scientific">Bacteroides clarus</name>
    <dbReference type="NCBI Taxonomy" id="626929"/>
    <lineage>
        <taxon>Bacteria</taxon>
        <taxon>Pseudomonadati</taxon>
        <taxon>Bacteroidota</taxon>
        <taxon>Bacteroidia</taxon>
        <taxon>Bacteroidales</taxon>
        <taxon>Bacteroidaceae</taxon>
        <taxon>Bacteroides</taxon>
    </lineage>
</organism>
<gene>
    <name evidence="1" type="ORF">B5F24_03335</name>
</gene>
<sequence>MRKEELIKQLQAHDSLLANAVSHMVTYVQDHYPSTFPSKEQTEAVNNYLRSVHADGDGSMSERNCEHRRIASQNITIAAIRVLDSQQLDRLQNVLDNIAYDKEYYMPERGYCIHR</sequence>